<accession>A0ABZ2NPF8</accession>
<dbReference type="EMBL" id="CP147711">
    <property type="protein sequence ID" value="WXC76340.1"/>
    <property type="molecule type" value="Genomic_DNA"/>
</dbReference>
<name>A0ABZ2NPF8_9BRAD</name>
<protein>
    <submittedName>
        <fullName evidence="1">Uncharacterized protein</fullName>
    </submittedName>
</protein>
<evidence type="ECO:0000313" key="2">
    <source>
        <dbReference type="Proteomes" id="UP001432046"/>
    </source>
</evidence>
<gene>
    <name evidence="1" type="ORF">WDK88_22770</name>
</gene>
<keyword evidence="2" id="KW-1185">Reference proteome</keyword>
<dbReference type="RefSeq" id="WP_338821434.1">
    <property type="nucleotide sequence ID" value="NZ_CP147708.1"/>
</dbReference>
<reference evidence="1" key="2">
    <citation type="submission" date="2024-03" db="EMBL/GenBank/DDBJ databases">
        <authorList>
            <person name="Bromfield E.S.P."/>
            <person name="Cloutier S."/>
        </authorList>
    </citation>
    <scope>NUCLEOTIDE SEQUENCE</scope>
    <source>
        <strain evidence="1">5S5</strain>
    </source>
</reference>
<reference evidence="1" key="1">
    <citation type="journal article" date="2021" name="Int. J. Syst. Evol. Microbiol.">
        <title>Bradyrhizobium septentrionale sp. nov. (sv. septentrionale) and Bradyrhizobium quebecense sp. nov. (sv. septentrionale) associated with legumes native to Canada possess rearranged symbiosis genes and numerous insertion sequences.</title>
        <authorList>
            <person name="Bromfield E.S.P."/>
            <person name="Cloutier S."/>
        </authorList>
    </citation>
    <scope>NUCLEOTIDE SEQUENCE</scope>
    <source>
        <strain evidence="1">5S5</strain>
    </source>
</reference>
<evidence type="ECO:0000313" key="1">
    <source>
        <dbReference type="EMBL" id="WXC76340.1"/>
    </source>
</evidence>
<proteinExistence type="predicted"/>
<sequence>MKNEPDLTQLAIGVAVAVAEAPFVELEHQSAALRELVDDCLIEKQRAVDILYTAALACGLVHRHGDDAVQEMITFGFEGAA</sequence>
<dbReference type="Proteomes" id="UP001432046">
    <property type="component" value="Chromosome"/>
</dbReference>
<organism evidence="1 2">
    <name type="scientific">Bradyrhizobium septentrionale</name>
    <dbReference type="NCBI Taxonomy" id="1404411"/>
    <lineage>
        <taxon>Bacteria</taxon>
        <taxon>Pseudomonadati</taxon>
        <taxon>Pseudomonadota</taxon>
        <taxon>Alphaproteobacteria</taxon>
        <taxon>Hyphomicrobiales</taxon>
        <taxon>Nitrobacteraceae</taxon>
        <taxon>Bradyrhizobium</taxon>
    </lineage>
</organism>